<dbReference type="Gene3D" id="3.40.50.2300">
    <property type="match status" value="1"/>
</dbReference>
<accession>A0A7S8IFP8</accession>
<dbReference type="PROSITE" id="PS50110">
    <property type="entry name" value="RESPONSE_REGULATORY"/>
    <property type="match status" value="1"/>
</dbReference>
<organism evidence="5 6">
    <name type="scientific">Phototrophicus methaneseepsis</name>
    <dbReference type="NCBI Taxonomy" id="2710758"/>
    <lineage>
        <taxon>Bacteria</taxon>
        <taxon>Bacillati</taxon>
        <taxon>Chloroflexota</taxon>
        <taxon>Candidatus Thermofontia</taxon>
        <taxon>Phototrophicales</taxon>
        <taxon>Phototrophicaceae</taxon>
        <taxon>Phototrophicus</taxon>
    </lineage>
</organism>
<dbReference type="PANTHER" id="PTHR44591:SF3">
    <property type="entry name" value="RESPONSE REGULATORY DOMAIN-CONTAINING PROTEIN"/>
    <property type="match status" value="1"/>
</dbReference>
<keyword evidence="6" id="KW-1185">Reference proteome</keyword>
<dbReference type="SUPFAM" id="SSF52172">
    <property type="entry name" value="CheY-like"/>
    <property type="match status" value="1"/>
</dbReference>
<feature type="domain" description="Response regulatory" evidence="4">
    <location>
        <begin position="48"/>
        <end position="164"/>
    </location>
</feature>
<keyword evidence="1 2" id="KW-0597">Phosphoprotein</keyword>
<dbReference type="Pfam" id="PF13676">
    <property type="entry name" value="TIR_2"/>
    <property type="match status" value="1"/>
</dbReference>
<dbReference type="RefSeq" id="WP_195171242.1">
    <property type="nucleotide sequence ID" value="NZ_CP062983.1"/>
</dbReference>
<evidence type="ECO:0000313" key="6">
    <source>
        <dbReference type="Proteomes" id="UP000594468"/>
    </source>
</evidence>
<dbReference type="EMBL" id="CP062983">
    <property type="protein sequence ID" value="QPC83173.1"/>
    <property type="molecule type" value="Genomic_DNA"/>
</dbReference>
<dbReference type="GO" id="GO:0000160">
    <property type="term" value="P:phosphorelay signal transduction system"/>
    <property type="evidence" value="ECO:0007669"/>
    <property type="project" value="InterPro"/>
</dbReference>
<dbReference type="InterPro" id="IPR035897">
    <property type="entry name" value="Toll_tir_struct_dom_sf"/>
</dbReference>
<name>A0A7S8IFP8_9CHLR</name>
<gene>
    <name evidence="5" type="ORF">G4Y79_02010</name>
</gene>
<dbReference type="Gene3D" id="3.40.50.10140">
    <property type="entry name" value="Toll/interleukin-1 receptor homology (TIR) domain"/>
    <property type="match status" value="1"/>
</dbReference>
<evidence type="ECO:0000313" key="5">
    <source>
        <dbReference type="EMBL" id="QPC83173.1"/>
    </source>
</evidence>
<proteinExistence type="predicted"/>
<feature type="domain" description="TIR" evidence="3">
    <location>
        <begin position="179"/>
        <end position="301"/>
    </location>
</feature>
<evidence type="ECO:0000259" key="4">
    <source>
        <dbReference type="PROSITE" id="PS50110"/>
    </source>
</evidence>
<dbReference type="SMART" id="SM00448">
    <property type="entry name" value="REC"/>
    <property type="match status" value="1"/>
</dbReference>
<dbReference type="InterPro" id="IPR011006">
    <property type="entry name" value="CheY-like_superfamily"/>
</dbReference>
<dbReference type="PANTHER" id="PTHR44591">
    <property type="entry name" value="STRESS RESPONSE REGULATOR PROTEIN 1"/>
    <property type="match status" value="1"/>
</dbReference>
<dbReference type="SUPFAM" id="SSF52200">
    <property type="entry name" value="Toll/Interleukin receptor TIR domain"/>
    <property type="match status" value="1"/>
</dbReference>
<evidence type="ECO:0000259" key="3">
    <source>
        <dbReference type="PROSITE" id="PS50104"/>
    </source>
</evidence>
<evidence type="ECO:0000256" key="2">
    <source>
        <dbReference type="PROSITE-ProRule" id="PRU00169"/>
    </source>
</evidence>
<reference evidence="5 6" key="1">
    <citation type="submission" date="2020-02" db="EMBL/GenBank/DDBJ databases">
        <authorList>
            <person name="Zheng R.K."/>
            <person name="Sun C.M."/>
        </authorList>
    </citation>
    <scope>NUCLEOTIDE SEQUENCE [LARGE SCALE GENOMIC DNA]</scope>
    <source>
        <strain evidence="6">rifampicinis</strain>
    </source>
</reference>
<dbReference type="KEGG" id="pmet:G4Y79_02010"/>
<dbReference type="InterPro" id="IPR001789">
    <property type="entry name" value="Sig_transdc_resp-reg_receiver"/>
</dbReference>
<feature type="modified residue" description="4-aspartylphosphate" evidence="2">
    <location>
        <position position="97"/>
    </location>
</feature>
<dbReference type="InterPro" id="IPR050595">
    <property type="entry name" value="Bact_response_regulator"/>
</dbReference>
<dbReference type="AlphaFoldDB" id="A0A7S8IFP8"/>
<dbReference type="InterPro" id="IPR000157">
    <property type="entry name" value="TIR_dom"/>
</dbReference>
<protein>
    <submittedName>
        <fullName evidence="5">Response regulator</fullName>
    </submittedName>
</protein>
<sequence>MKGPHVRVFLFCPRLLEYSINNDCTYTVVISLTYHLTLKTIMLNQPLNILVVDDEPHLLSDIAEGLEIEGYNCRTALDGHQAIEYATKYLPDLVLLDLMMPRVSGFEVLNRLKDQPLTSEIPIIILSGKIDQSTILGCLERGAEDFITKPFTYEELLVRIKIVLKKKMAIYTRTHTSDVVKHIFISYKRNDWSQFVNPLVNIFETERLPYWVDQKSIEGSHDWLDEINTALKVASCLVLCITPDALESRYVKMEYRYAFNNLIPIFPIICKKSDLPAELQLFQYYEYHQLTDLILALKRKI</sequence>
<dbReference type="Proteomes" id="UP000594468">
    <property type="component" value="Chromosome"/>
</dbReference>
<dbReference type="Pfam" id="PF00072">
    <property type="entry name" value="Response_reg"/>
    <property type="match status" value="1"/>
</dbReference>
<dbReference type="PROSITE" id="PS50104">
    <property type="entry name" value="TIR"/>
    <property type="match status" value="1"/>
</dbReference>
<evidence type="ECO:0000256" key="1">
    <source>
        <dbReference type="ARBA" id="ARBA00022553"/>
    </source>
</evidence>